<reference evidence="1 2" key="1">
    <citation type="submission" date="2019-01" db="EMBL/GenBank/DDBJ databases">
        <title>Sequencing of cultivated peanut Arachis hypogaea provides insights into genome evolution and oil improvement.</title>
        <authorList>
            <person name="Chen X."/>
        </authorList>
    </citation>
    <scope>NUCLEOTIDE SEQUENCE [LARGE SCALE GENOMIC DNA]</scope>
    <source>
        <strain evidence="2">cv. Fuhuasheng</strain>
        <tissue evidence="1">Leaves</tissue>
    </source>
</reference>
<dbReference type="AlphaFoldDB" id="A0A445DBF9"/>
<gene>
    <name evidence="1" type="ORF">Ahy_A04g017557</name>
</gene>
<evidence type="ECO:0000313" key="2">
    <source>
        <dbReference type="Proteomes" id="UP000289738"/>
    </source>
</evidence>
<dbReference type="EMBL" id="SDMP01000004">
    <property type="protein sequence ID" value="RYR60496.1"/>
    <property type="molecule type" value="Genomic_DNA"/>
</dbReference>
<protein>
    <submittedName>
        <fullName evidence="1">Uncharacterized protein</fullName>
    </submittedName>
</protein>
<organism evidence="1 2">
    <name type="scientific">Arachis hypogaea</name>
    <name type="common">Peanut</name>
    <dbReference type="NCBI Taxonomy" id="3818"/>
    <lineage>
        <taxon>Eukaryota</taxon>
        <taxon>Viridiplantae</taxon>
        <taxon>Streptophyta</taxon>
        <taxon>Embryophyta</taxon>
        <taxon>Tracheophyta</taxon>
        <taxon>Spermatophyta</taxon>
        <taxon>Magnoliopsida</taxon>
        <taxon>eudicotyledons</taxon>
        <taxon>Gunneridae</taxon>
        <taxon>Pentapetalae</taxon>
        <taxon>rosids</taxon>
        <taxon>fabids</taxon>
        <taxon>Fabales</taxon>
        <taxon>Fabaceae</taxon>
        <taxon>Papilionoideae</taxon>
        <taxon>50 kb inversion clade</taxon>
        <taxon>dalbergioids sensu lato</taxon>
        <taxon>Dalbergieae</taxon>
        <taxon>Pterocarpus clade</taxon>
        <taxon>Arachis</taxon>
    </lineage>
</organism>
<accession>A0A445DBF9</accession>
<sequence>MPFSRSNHNSPSYLVKISSVEADCYFATHNLPFWINLNNGHAFQLLQNVSSNSTTALAEMWGAASIPLATTINPLESTNTKTTSQIDLSCHRSCNENLTIPV</sequence>
<proteinExistence type="predicted"/>
<name>A0A445DBF9_ARAHY</name>
<comment type="caution">
    <text evidence="1">The sequence shown here is derived from an EMBL/GenBank/DDBJ whole genome shotgun (WGS) entry which is preliminary data.</text>
</comment>
<keyword evidence="2" id="KW-1185">Reference proteome</keyword>
<dbReference type="Proteomes" id="UP000289738">
    <property type="component" value="Chromosome A04"/>
</dbReference>
<evidence type="ECO:0000313" key="1">
    <source>
        <dbReference type="EMBL" id="RYR60496.1"/>
    </source>
</evidence>